<dbReference type="InterPro" id="IPR013496">
    <property type="entry name" value="CHP02680"/>
</dbReference>
<name>A0A074M4I1_9BACL</name>
<reference evidence="3 4" key="1">
    <citation type="journal article" date="2013" name="Int. J. Syst. Evol. Microbiol.">
        <title>Tumebacillus flagellatus sp. nov., an alpha-amylase/pullulanase-producing bacterium isolated from cassava wastewater.</title>
        <authorList>
            <person name="Wang Q."/>
            <person name="Xie N."/>
            <person name="Qin Y."/>
            <person name="Shen N."/>
            <person name="Zhu J."/>
            <person name="Mi H."/>
            <person name="Huang R."/>
        </authorList>
    </citation>
    <scope>NUCLEOTIDE SEQUENCE [LARGE SCALE GENOMIC DNA]</scope>
    <source>
        <strain evidence="3 4">GST4</strain>
    </source>
</reference>
<feature type="compositionally biased region" description="Low complexity" evidence="2">
    <location>
        <begin position="294"/>
        <end position="308"/>
    </location>
</feature>
<dbReference type="STRING" id="1157490.EL26_23635"/>
<evidence type="ECO:0000256" key="1">
    <source>
        <dbReference type="SAM" id="Coils"/>
    </source>
</evidence>
<dbReference type="Gene3D" id="3.40.50.300">
    <property type="entry name" value="P-loop containing nucleotide triphosphate hydrolases"/>
    <property type="match status" value="2"/>
</dbReference>
<feature type="coiled-coil region" evidence="1">
    <location>
        <begin position="1083"/>
        <end position="1137"/>
    </location>
</feature>
<protein>
    <recommendedName>
        <fullName evidence="5">TIGR02680 family protein</fullName>
    </recommendedName>
</protein>
<dbReference type="NCBIfam" id="TIGR02680">
    <property type="entry name" value="TIGR02680 family protein"/>
    <property type="match status" value="1"/>
</dbReference>
<dbReference type="InterPro" id="IPR027417">
    <property type="entry name" value="P-loop_NTPase"/>
</dbReference>
<evidence type="ECO:0000313" key="3">
    <source>
        <dbReference type="EMBL" id="KEO80917.1"/>
    </source>
</evidence>
<feature type="region of interest" description="Disordered" evidence="2">
    <location>
        <begin position="568"/>
        <end position="596"/>
    </location>
</feature>
<evidence type="ECO:0000313" key="4">
    <source>
        <dbReference type="Proteomes" id="UP000027931"/>
    </source>
</evidence>
<dbReference type="Pfam" id="PF13558">
    <property type="entry name" value="SbcC_Walker_B"/>
    <property type="match status" value="1"/>
</dbReference>
<feature type="coiled-coil region" evidence="1">
    <location>
        <begin position="435"/>
        <end position="493"/>
    </location>
</feature>
<feature type="region of interest" description="Disordered" evidence="2">
    <location>
        <begin position="282"/>
        <end position="317"/>
    </location>
</feature>
<dbReference type="SUPFAM" id="SSF52540">
    <property type="entry name" value="P-loop containing nucleoside triphosphate hydrolases"/>
    <property type="match status" value="1"/>
</dbReference>
<organism evidence="3 4">
    <name type="scientific">Tumebacillus flagellatus</name>
    <dbReference type="NCBI Taxonomy" id="1157490"/>
    <lineage>
        <taxon>Bacteria</taxon>
        <taxon>Bacillati</taxon>
        <taxon>Bacillota</taxon>
        <taxon>Bacilli</taxon>
        <taxon>Bacillales</taxon>
        <taxon>Alicyclobacillaceae</taxon>
        <taxon>Tumebacillus</taxon>
    </lineage>
</organism>
<dbReference type="Proteomes" id="UP000027931">
    <property type="component" value="Unassembled WGS sequence"/>
</dbReference>
<dbReference type="eggNOG" id="COG1196">
    <property type="taxonomic scope" value="Bacteria"/>
</dbReference>
<evidence type="ECO:0000256" key="2">
    <source>
        <dbReference type="SAM" id="MobiDB-lite"/>
    </source>
</evidence>
<keyword evidence="1" id="KW-0175">Coiled coil</keyword>
<dbReference type="EMBL" id="JMIR01000057">
    <property type="protein sequence ID" value="KEO80917.1"/>
    <property type="molecule type" value="Genomic_DNA"/>
</dbReference>
<keyword evidence="4" id="KW-1185">Reference proteome</keyword>
<feature type="coiled-coil region" evidence="1">
    <location>
        <begin position="876"/>
        <end position="985"/>
    </location>
</feature>
<dbReference type="RefSeq" id="WP_038094582.1">
    <property type="nucleotide sequence ID" value="NZ_JMIR01000057.1"/>
</dbReference>
<accession>A0A074M4I1</accession>
<feature type="compositionally biased region" description="Basic and acidic residues" evidence="2">
    <location>
        <begin position="282"/>
        <end position="292"/>
    </location>
</feature>
<feature type="compositionally biased region" description="Basic and acidic residues" evidence="2">
    <location>
        <begin position="568"/>
        <end position="593"/>
    </location>
</feature>
<sequence>MNRWQLSRAGIFNFWYYDEQEFHLQSGRILFRGANGAGKSVTMQSFLPLVLDGDTRPFRLDPFGSRDRKIEYYLLGEDGEHTDRTGYLWMEFYLAQQDRYQTIGIGLRARRGKSQLDFWGFALTDGRRIGRDFHLYQNDYAQGEEARIPLDWKALRDRIGAGGQVVQERKEYRRLVNKLLFKYDNVKHFQEMLDLLIQLRSPKLSKDFKPTTIYEILNSGLPPLQEEELRPLAEVLESIDQIGDRKQELELHVHFAKHLADAYGKYNQFQLYQTAHQVIQTDGERAEAEHNIQKKQAQSEQQSQELEQVNTEIETSLQTERTARAEIGILEQDEAFEKERELENKREQQKRVQEEMNKTQTRLEMWQNRYAAVDKRMRAQIEKRDQHASKQQDLLLDLEALARDVEFRYHDVFHGRFSREIPDDALLFDSWKRGIDDHEQALKEALECARQHQQAKKQVQDQERELGIATERRDHAEASLQAAESQLLHTKEEQQAKLFTWRKEARIFKLEDAEMTRVLHLLSSFPEVAYEEITAAAQERSGTLYQSIWQERAQAEAEKGRLVAAEQEKQREIQTWKNQREPEPPRSASREQTRGTYADRNITGVPLYAACEFHPQVREELRAVLETVLQETGLLDAWIGGNSLQVTREDEEFWVQAAPLDFGYTLADFLKPTPPEDRSVTAEQIDSLLRSIEVGEPLTASERVVISVDGQFRMGTLAGKVRPKSRAEYIGKESRRQTRMAMISRLEQEILELKACIERQDQVLRFLQERESALSLDLAAFPSGAELMAARNALQTAKDRWSMAVEELERKNTSCKAAMQVESGIRQRLHVLTQEYTSLKDEARLKMAVDQFRTYLNDFFELRSQWNQYVQVQKSIVRDEQELKEAGEQVENEREHLDEYLRQSREVEAVIQAFENTLKEMGVAEKYRQLTQLRELAARMSAQARELGDRKSDLTVDLRTSARELQSLQDELQKITVKLQARLQEWRYERSLQLVSIWREQPLLESTEEDVKLCHRMYQTYKSSFENRRSEGVLNSLFTVVNEVRSHLHDYVLEMEADPNTNSRQLIRFNYDRKHPVTPEYLLFELEKMLEEQNVLLSDKEKELLEKVLIQSVGVSIREKIQRAEEWVKEMNELMRQRQTSSGLQLQLKWEPRPKRSESEMDTSELVALLRVDYEHLTEEKREQIHAHFQDKIKTAKQEAENYQSLRQVIHEFLDYRDWYRFKLRFKKGDRVDYRDLSDSSFNVMSGGEKAMSMYIPLFAAVSSRYKGSSPESPQVISLDEAFAGVDEENVRDMFGLLTQMGFDYMMTSQVLWGCFDTVPGLAIYEIVRPKDADEVIAISYVWNGRERIVNFDGLEQNLAG</sequence>
<evidence type="ECO:0008006" key="5">
    <source>
        <dbReference type="Google" id="ProtNLM"/>
    </source>
</evidence>
<gene>
    <name evidence="3" type="ORF">EL26_23635</name>
</gene>
<comment type="caution">
    <text evidence="3">The sequence shown here is derived from an EMBL/GenBank/DDBJ whole genome shotgun (WGS) entry which is preliminary data.</text>
</comment>
<proteinExistence type="predicted"/>